<dbReference type="GO" id="GO:0016787">
    <property type="term" value="F:hydrolase activity"/>
    <property type="evidence" value="ECO:0007669"/>
    <property type="project" value="UniProtKB-KW"/>
</dbReference>
<proteinExistence type="predicted"/>
<dbReference type="EMBL" id="JNGW01000097">
    <property type="protein sequence ID" value="KDR51662.1"/>
    <property type="molecule type" value="Genomic_DNA"/>
</dbReference>
<dbReference type="InterPro" id="IPR029058">
    <property type="entry name" value="AB_hydrolase_fold"/>
</dbReference>
<dbReference type="RefSeq" id="WP_025789935.1">
    <property type="nucleotide sequence ID" value="NZ_KB899211.1"/>
</dbReference>
<accession>A0A069QG97</accession>
<protein>
    <recommendedName>
        <fullName evidence="6">Esterase</fullName>
    </recommendedName>
</protein>
<name>A0A069QG97_HOYLO</name>
<dbReference type="InterPro" id="IPR000801">
    <property type="entry name" value="Esterase-like"/>
</dbReference>
<organism evidence="4 5">
    <name type="scientific">Hoylesella loescheii DSM 19665 = JCM 12249 = ATCC 15930</name>
    <dbReference type="NCBI Taxonomy" id="1122985"/>
    <lineage>
        <taxon>Bacteria</taxon>
        <taxon>Pseudomonadati</taxon>
        <taxon>Bacteroidota</taxon>
        <taxon>Bacteroidia</taxon>
        <taxon>Bacteroidales</taxon>
        <taxon>Prevotellaceae</taxon>
        <taxon>Hoylesella</taxon>
    </lineage>
</organism>
<dbReference type="Pfam" id="PF00756">
    <property type="entry name" value="Esterase"/>
    <property type="match status" value="1"/>
</dbReference>
<dbReference type="Proteomes" id="UP000027442">
    <property type="component" value="Unassembled WGS sequence"/>
</dbReference>
<comment type="caution">
    <text evidence="4">The sequence shown here is derived from an EMBL/GenBank/DDBJ whole genome shotgun (WGS) entry which is preliminary data.</text>
</comment>
<dbReference type="InterPro" id="IPR050955">
    <property type="entry name" value="Plant_Biomass_Hydrol_Est"/>
</dbReference>
<feature type="signal peptide" evidence="3">
    <location>
        <begin position="1"/>
        <end position="22"/>
    </location>
</feature>
<evidence type="ECO:0000256" key="1">
    <source>
        <dbReference type="ARBA" id="ARBA00022729"/>
    </source>
</evidence>
<dbReference type="PANTHER" id="PTHR43037">
    <property type="entry name" value="UNNAMED PRODUCT-RELATED"/>
    <property type="match status" value="1"/>
</dbReference>
<evidence type="ECO:0000256" key="3">
    <source>
        <dbReference type="SAM" id="SignalP"/>
    </source>
</evidence>
<evidence type="ECO:0000256" key="2">
    <source>
        <dbReference type="ARBA" id="ARBA00022801"/>
    </source>
</evidence>
<dbReference type="AlphaFoldDB" id="A0A069QG97"/>
<dbReference type="HOGENOM" id="CLU_487312_0_0_10"/>
<keyword evidence="1 3" id="KW-0732">Signal</keyword>
<dbReference type="PANTHER" id="PTHR43037:SF5">
    <property type="entry name" value="FERULOYL ESTERASE"/>
    <property type="match status" value="1"/>
</dbReference>
<dbReference type="PATRIC" id="fig|1122985.7.peg.2351"/>
<evidence type="ECO:0008006" key="6">
    <source>
        <dbReference type="Google" id="ProtNLM"/>
    </source>
</evidence>
<dbReference type="eggNOG" id="COG4099">
    <property type="taxonomic scope" value="Bacteria"/>
</dbReference>
<keyword evidence="5" id="KW-1185">Reference proteome</keyword>
<gene>
    <name evidence="4" type="ORF">HMPREF1991_02272</name>
</gene>
<evidence type="ECO:0000313" key="5">
    <source>
        <dbReference type="Proteomes" id="UP000027442"/>
    </source>
</evidence>
<evidence type="ECO:0000313" key="4">
    <source>
        <dbReference type="EMBL" id="KDR51662.1"/>
    </source>
</evidence>
<reference evidence="4 5" key="1">
    <citation type="submission" date="2013-08" db="EMBL/GenBank/DDBJ databases">
        <authorList>
            <person name="Weinstock G."/>
            <person name="Sodergren E."/>
            <person name="Wylie T."/>
            <person name="Fulton L."/>
            <person name="Fulton R."/>
            <person name="Fronick C."/>
            <person name="O'Laughlin M."/>
            <person name="Godfrey J."/>
            <person name="Miner T."/>
            <person name="Herter B."/>
            <person name="Appelbaum E."/>
            <person name="Cordes M."/>
            <person name="Lek S."/>
            <person name="Wollam A."/>
            <person name="Pepin K.H."/>
            <person name="Palsikar V.B."/>
            <person name="Mitreva M."/>
            <person name="Wilson R.K."/>
        </authorList>
    </citation>
    <scope>NUCLEOTIDE SEQUENCE [LARGE SCALE GENOMIC DNA]</scope>
    <source>
        <strain evidence="4 5">ATCC 15930</strain>
    </source>
</reference>
<sequence length="561" mass="65713">MKQQIVRLLLLLSVFVSIPLHAQESYAELTQAALETMWKSVDSVTYRKSLAMYEHAFALFPDSIEDIGLYKASVLAGYLNEKDKAFNYLNRLFQLSSKLPQLTTWELIIGKYAQDEYANLLSDPRWDDLKSKALKAKQTFYDDLKALEKEFYAVDKEPLNKTKDGKVLYSEMKKEAGFLPKQHQDYSLTLVINDTARTAFLVHLPPNYNPTKRYPLLFFLHGAVRNNLLTDYLPASWVLYDWNRYYTKYAELNDVILVFPHGSKEFNWMTPDDGFFMVPKILTLVKKALNIDDNKVFVSGHSNGATGSFSYLMKQPTPFAGFYGFNTQPKVFTGGTFVENIKNRSFINFSTDQDYYYPPNANDDFTQLMNSIKADYKEYRYNGFPHWFPQFDESEPAYKILFADLLHRQRNPFPKEISWEFDDNRYGHVDWLSNMKLDTLAVPKTWHKEKNFKIIRELEYDEKDSLITKDVNRMAFDFPRKSGKILAKYANNVFHIETSCIKSFAINISPEMVDTHKKVRIYVNGKLRFDKHIGYDTAFMLKNFDINQDRIQVWINQIDIR</sequence>
<keyword evidence="2" id="KW-0378">Hydrolase</keyword>
<dbReference type="SUPFAM" id="SSF53474">
    <property type="entry name" value="alpha/beta-Hydrolases"/>
    <property type="match status" value="1"/>
</dbReference>
<dbReference type="Gene3D" id="3.40.50.1820">
    <property type="entry name" value="alpha/beta hydrolase"/>
    <property type="match status" value="1"/>
</dbReference>
<feature type="chain" id="PRO_5001665253" description="Esterase" evidence="3">
    <location>
        <begin position="23"/>
        <end position="561"/>
    </location>
</feature>